<name>A0A833J3E7_9HYPH</name>
<evidence type="ECO:0000313" key="4">
    <source>
        <dbReference type="Proteomes" id="UP000469949"/>
    </source>
</evidence>
<organism evidence="3 4">
    <name type="scientific">Methylorubrum populi</name>
    <dbReference type="NCBI Taxonomy" id="223967"/>
    <lineage>
        <taxon>Bacteria</taxon>
        <taxon>Pseudomonadati</taxon>
        <taxon>Pseudomonadota</taxon>
        <taxon>Alphaproteobacteria</taxon>
        <taxon>Hyphomicrobiales</taxon>
        <taxon>Methylobacteriaceae</taxon>
        <taxon>Methylorubrum</taxon>
    </lineage>
</organism>
<dbReference type="CDD" id="cd05782">
    <property type="entry name" value="DNA_polB_like1_exo"/>
    <property type="match status" value="1"/>
</dbReference>
<evidence type="ECO:0000313" key="3">
    <source>
        <dbReference type="EMBL" id="KAB7783903.1"/>
    </source>
</evidence>
<dbReference type="Proteomes" id="UP000469949">
    <property type="component" value="Unassembled WGS sequence"/>
</dbReference>
<gene>
    <name evidence="3" type="ORF">F8B43_3826</name>
</gene>
<proteinExistence type="predicted"/>
<dbReference type="EMBL" id="WEKV01000014">
    <property type="protein sequence ID" value="KAB7783903.1"/>
    <property type="molecule type" value="Genomic_DNA"/>
</dbReference>
<sequence length="295" mass="32888">MLPSLQAAFPFAQGTSPAHPPARRPAYGRRAPAASSPEAPTRFLALDIETVPDDLVPADWPADKFPKNAWHRIVAISFVEADILRDEVSGLEEYRVTACRSGGAGDWDEGRLLRAFWRFFEDGDFRVCSWNGRAFDMPTIVARSMMHGVSASAWYRRGTRWAGYTHRYSVDWHVDLMDAMSEFGVAARLTLEEAAGLLGLPGKMGEHGSQVASLVAEGRMARVRDYCETDCLNLAVLYFRWAFLTGRTDAAAHDRAVGSLVAYLERERAERPHLGRFLDGWRGAADRRPLFVAPT</sequence>
<dbReference type="InterPro" id="IPR012337">
    <property type="entry name" value="RNaseH-like_sf"/>
</dbReference>
<reference evidence="3 4" key="1">
    <citation type="submission" date="2019-10" db="EMBL/GenBank/DDBJ databases">
        <title>Draft Genome Sequence of the Caffeine Degrading Methylotroph Methylorubrum populi PINKEL.</title>
        <authorList>
            <person name="Dawson S.C."/>
            <person name="Zhang X."/>
            <person name="Wright M.E."/>
            <person name="Sharma G."/>
            <person name="Langner J.T."/>
            <person name="Ditty J.L."/>
            <person name="Subuyuj G.A."/>
        </authorList>
    </citation>
    <scope>NUCLEOTIDE SEQUENCE [LARGE SCALE GENOMIC DNA]</scope>
    <source>
        <strain evidence="3 4">Pinkel</strain>
    </source>
</reference>
<dbReference type="SUPFAM" id="SSF53098">
    <property type="entry name" value="Ribonuclease H-like"/>
    <property type="match status" value="1"/>
</dbReference>
<protein>
    <recommendedName>
        <fullName evidence="2">Predicted 3'-5' exonuclease PolB-like domain-containing protein</fullName>
    </recommendedName>
</protein>
<feature type="domain" description="Predicted 3'-5' exonuclease PolB-like" evidence="2">
    <location>
        <begin position="64"/>
        <end position="281"/>
    </location>
</feature>
<feature type="compositionally biased region" description="Low complexity" evidence="1">
    <location>
        <begin position="24"/>
        <end position="36"/>
    </location>
</feature>
<dbReference type="InterPro" id="IPR019288">
    <property type="entry name" value="3'-5'_exonuclease_PolB-like"/>
</dbReference>
<dbReference type="Pfam" id="PF10108">
    <property type="entry name" value="DNA_pol_B_exo2"/>
    <property type="match status" value="1"/>
</dbReference>
<evidence type="ECO:0000259" key="2">
    <source>
        <dbReference type="Pfam" id="PF10108"/>
    </source>
</evidence>
<accession>A0A833J3E7</accession>
<feature type="region of interest" description="Disordered" evidence="1">
    <location>
        <begin position="10"/>
        <end position="36"/>
    </location>
</feature>
<comment type="caution">
    <text evidence="3">The sequence shown here is derived from an EMBL/GenBank/DDBJ whole genome shotgun (WGS) entry which is preliminary data.</text>
</comment>
<dbReference type="InterPro" id="IPR036397">
    <property type="entry name" value="RNaseH_sf"/>
</dbReference>
<dbReference type="RefSeq" id="WP_152277971.1">
    <property type="nucleotide sequence ID" value="NZ_WEKV01000014.1"/>
</dbReference>
<dbReference type="Gene3D" id="3.30.420.10">
    <property type="entry name" value="Ribonuclease H-like superfamily/Ribonuclease H"/>
    <property type="match status" value="1"/>
</dbReference>
<evidence type="ECO:0000256" key="1">
    <source>
        <dbReference type="SAM" id="MobiDB-lite"/>
    </source>
</evidence>
<dbReference type="GO" id="GO:0003676">
    <property type="term" value="F:nucleic acid binding"/>
    <property type="evidence" value="ECO:0007669"/>
    <property type="project" value="InterPro"/>
</dbReference>
<dbReference type="AlphaFoldDB" id="A0A833J3E7"/>